<dbReference type="SUPFAM" id="SSF53850">
    <property type="entry name" value="Periplasmic binding protein-like II"/>
    <property type="match status" value="1"/>
</dbReference>
<keyword evidence="7" id="KW-1185">Reference proteome</keyword>
<dbReference type="InterPro" id="IPR000847">
    <property type="entry name" value="LysR_HTH_N"/>
</dbReference>
<comment type="caution">
    <text evidence="6">The sequence shown here is derived from an EMBL/GenBank/DDBJ whole genome shotgun (WGS) entry which is preliminary data.</text>
</comment>
<dbReference type="Pfam" id="PF03466">
    <property type="entry name" value="LysR_substrate"/>
    <property type="match status" value="1"/>
</dbReference>
<dbReference type="FunFam" id="1.10.10.10:FF:000001">
    <property type="entry name" value="LysR family transcriptional regulator"/>
    <property type="match status" value="1"/>
</dbReference>
<sequence>MLDLELLKTFVSVVDAGGFTRAGERVHRTQSTVSQQIRKLEDQLAQPLLLRQRAGKSVALTEAGERLLGYARRLVDLAREAETMMQRRGNAGVIRLGVPDDFDVKRLIPLLSGFAKRHPAIRLDTVNGLSVELGNRIARQELDLALLKRDADGAPVLLRRPETLKWVVGRDFAMDTDPLPLVVFGHGCLYRDRAIHALESSGRSWRIAFTSQSLVSIQAAVAANLGLSLLPATAVQDDHVVLGARAGLPAPPPTELALVGSARLLTPAQQALVDYLDEKLPGRRLRARR</sequence>
<dbReference type="Gene3D" id="3.40.190.10">
    <property type="entry name" value="Periplasmic binding protein-like II"/>
    <property type="match status" value="2"/>
</dbReference>
<dbReference type="PANTHER" id="PTHR30579">
    <property type="entry name" value="TRANSCRIPTIONAL REGULATOR"/>
    <property type="match status" value="1"/>
</dbReference>
<dbReference type="SUPFAM" id="SSF46785">
    <property type="entry name" value="Winged helix' DNA-binding domain"/>
    <property type="match status" value="1"/>
</dbReference>
<dbReference type="Proteomes" id="UP000324324">
    <property type="component" value="Unassembled WGS sequence"/>
</dbReference>
<dbReference type="PROSITE" id="PS50931">
    <property type="entry name" value="HTH_LYSR"/>
    <property type="match status" value="1"/>
</dbReference>
<evidence type="ECO:0000313" key="7">
    <source>
        <dbReference type="Proteomes" id="UP000324324"/>
    </source>
</evidence>
<dbReference type="InterPro" id="IPR050176">
    <property type="entry name" value="LTTR"/>
</dbReference>
<dbReference type="Pfam" id="PF00126">
    <property type="entry name" value="HTH_1"/>
    <property type="match status" value="1"/>
</dbReference>
<dbReference type="PRINTS" id="PR00039">
    <property type="entry name" value="HTHLYSR"/>
</dbReference>
<keyword evidence="4" id="KW-0804">Transcription</keyword>
<dbReference type="InterPro" id="IPR036390">
    <property type="entry name" value="WH_DNA-bd_sf"/>
</dbReference>
<dbReference type="AlphaFoldDB" id="A0A5M8AJE6"/>
<evidence type="ECO:0000256" key="2">
    <source>
        <dbReference type="ARBA" id="ARBA00023015"/>
    </source>
</evidence>
<evidence type="ECO:0000256" key="3">
    <source>
        <dbReference type="ARBA" id="ARBA00023125"/>
    </source>
</evidence>
<comment type="similarity">
    <text evidence="1">Belongs to the LysR transcriptional regulatory family.</text>
</comment>
<dbReference type="EMBL" id="VWRN01000045">
    <property type="protein sequence ID" value="KAA6120924.1"/>
    <property type="molecule type" value="Genomic_DNA"/>
</dbReference>
<evidence type="ECO:0000256" key="4">
    <source>
        <dbReference type="ARBA" id="ARBA00023163"/>
    </source>
</evidence>
<gene>
    <name evidence="6" type="ORF">F1599_17370</name>
</gene>
<proteinExistence type="inferred from homology"/>
<evidence type="ECO:0000259" key="5">
    <source>
        <dbReference type="PROSITE" id="PS50931"/>
    </source>
</evidence>
<dbReference type="GO" id="GO:0003677">
    <property type="term" value="F:DNA binding"/>
    <property type="evidence" value="ECO:0007669"/>
    <property type="project" value="UniProtKB-KW"/>
</dbReference>
<dbReference type="Gene3D" id="1.10.10.10">
    <property type="entry name" value="Winged helix-like DNA-binding domain superfamily/Winged helix DNA-binding domain"/>
    <property type="match status" value="1"/>
</dbReference>
<organism evidence="6 7">
    <name type="scientific">Cupriavidus cauae</name>
    <dbReference type="NCBI Taxonomy" id="2608999"/>
    <lineage>
        <taxon>Bacteria</taxon>
        <taxon>Pseudomonadati</taxon>
        <taxon>Pseudomonadota</taxon>
        <taxon>Betaproteobacteria</taxon>
        <taxon>Burkholderiales</taxon>
        <taxon>Burkholderiaceae</taxon>
        <taxon>Cupriavidus</taxon>
    </lineage>
</organism>
<dbReference type="RefSeq" id="WP_150083900.1">
    <property type="nucleotide sequence ID" value="NZ_VWRN01000045.1"/>
</dbReference>
<dbReference type="GO" id="GO:0003700">
    <property type="term" value="F:DNA-binding transcription factor activity"/>
    <property type="evidence" value="ECO:0007669"/>
    <property type="project" value="InterPro"/>
</dbReference>
<evidence type="ECO:0000313" key="6">
    <source>
        <dbReference type="EMBL" id="KAA6120924.1"/>
    </source>
</evidence>
<dbReference type="InterPro" id="IPR036388">
    <property type="entry name" value="WH-like_DNA-bd_sf"/>
</dbReference>
<evidence type="ECO:0000256" key="1">
    <source>
        <dbReference type="ARBA" id="ARBA00009437"/>
    </source>
</evidence>
<dbReference type="InterPro" id="IPR005119">
    <property type="entry name" value="LysR_subst-bd"/>
</dbReference>
<accession>A0A5M8AJE6</accession>
<name>A0A5M8AJE6_9BURK</name>
<keyword evidence="3" id="KW-0238">DNA-binding</keyword>
<reference evidence="6 7" key="1">
    <citation type="submission" date="2019-09" db="EMBL/GenBank/DDBJ databases">
        <title>Isolation of a novel species in the genus Cupriavidus from patients with sepsis using whole genome sequencing.</title>
        <authorList>
            <person name="Kweon O.J."/>
            <person name="Lee M.-K."/>
        </authorList>
    </citation>
    <scope>NUCLEOTIDE SEQUENCE [LARGE SCALE GENOMIC DNA]</scope>
    <source>
        <strain evidence="6 7">MKL-01</strain>
    </source>
</reference>
<dbReference type="PANTHER" id="PTHR30579:SF7">
    <property type="entry name" value="HTH-TYPE TRANSCRIPTIONAL REGULATOR LRHA-RELATED"/>
    <property type="match status" value="1"/>
</dbReference>
<keyword evidence="2" id="KW-0805">Transcription regulation</keyword>
<feature type="domain" description="HTH lysR-type" evidence="5">
    <location>
        <begin position="2"/>
        <end position="61"/>
    </location>
</feature>
<protein>
    <submittedName>
        <fullName evidence="6">LysR family transcriptional regulator</fullName>
    </submittedName>
</protein>